<dbReference type="SMART" id="SM00696">
    <property type="entry name" value="DM9"/>
    <property type="match status" value="3"/>
</dbReference>
<accession>A0A4V3SG66</accession>
<keyword evidence="2" id="KW-1185">Reference proteome</keyword>
<dbReference type="PANTHER" id="PTHR31649">
    <property type="entry name" value="AGAP009604-PA"/>
    <property type="match status" value="1"/>
</dbReference>
<gene>
    <name evidence="1" type="ORF">CRM22_002795</name>
</gene>
<protein>
    <submittedName>
        <fullName evidence="1">Uncharacterized protein</fullName>
    </submittedName>
</protein>
<comment type="caution">
    <text evidence="1">The sequence shown here is derived from an EMBL/GenBank/DDBJ whole genome shotgun (WGS) entry which is preliminary data.</text>
</comment>
<proteinExistence type="predicted"/>
<reference evidence="1 2" key="1">
    <citation type="journal article" date="2019" name="BMC Genomics">
        <title>New insights from Opisthorchis felineus genome: update on genomics of the epidemiologically important liver flukes.</title>
        <authorList>
            <person name="Ershov N.I."/>
            <person name="Mordvinov V.A."/>
            <person name="Prokhortchouk E.B."/>
            <person name="Pakharukova M.Y."/>
            <person name="Gunbin K.V."/>
            <person name="Ustyantsev K."/>
            <person name="Genaev M.A."/>
            <person name="Blinov A.G."/>
            <person name="Mazur A."/>
            <person name="Boulygina E."/>
            <person name="Tsygankova S."/>
            <person name="Khrameeva E."/>
            <person name="Chekanov N."/>
            <person name="Fan G."/>
            <person name="Xiao A."/>
            <person name="Zhang H."/>
            <person name="Xu X."/>
            <person name="Yang H."/>
            <person name="Solovyev V."/>
            <person name="Lee S.M."/>
            <person name="Liu X."/>
            <person name="Afonnikov D.A."/>
            <person name="Skryabin K.G."/>
        </authorList>
    </citation>
    <scope>NUCLEOTIDE SEQUENCE [LARGE SCALE GENOMIC DNA]</scope>
    <source>
        <strain evidence="1">AK-0245</strain>
        <tissue evidence="1">Whole organism</tissue>
    </source>
</reference>
<dbReference type="Pfam" id="PF11901">
    <property type="entry name" value="DM9"/>
    <property type="match status" value="2"/>
</dbReference>
<dbReference type="EMBL" id="SJOL01004833">
    <property type="protein sequence ID" value="TGZ71164.1"/>
    <property type="molecule type" value="Genomic_DNA"/>
</dbReference>
<organism evidence="1 2">
    <name type="scientific">Opisthorchis felineus</name>
    <dbReference type="NCBI Taxonomy" id="147828"/>
    <lineage>
        <taxon>Eukaryota</taxon>
        <taxon>Metazoa</taxon>
        <taxon>Spiralia</taxon>
        <taxon>Lophotrochozoa</taxon>
        <taxon>Platyhelminthes</taxon>
        <taxon>Trematoda</taxon>
        <taxon>Digenea</taxon>
        <taxon>Opisthorchiida</taxon>
        <taxon>Opisthorchiata</taxon>
        <taxon>Opisthorchiidae</taxon>
        <taxon>Opisthorchis</taxon>
    </lineage>
</organism>
<dbReference type="Proteomes" id="UP000308267">
    <property type="component" value="Unassembled WGS sequence"/>
</dbReference>
<dbReference type="InterPro" id="IPR006616">
    <property type="entry name" value="DM9_repeat"/>
</dbReference>
<dbReference type="AlphaFoldDB" id="A0A4V3SG66"/>
<evidence type="ECO:0000313" key="2">
    <source>
        <dbReference type="Proteomes" id="UP000308267"/>
    </source>
</evidence>
<dbReference type="OrthoDB" id="2142040at2759"/>
<dbReference type="PANTHER" id="PTHR31649:SF1">
    <property type="entry name" value="FARNESOIC ACID O-METHYL TRANSFERASE DOMAIN-CONTAINING PROTEIN"/>
    <property type="match status" value="1"/>
</dbReference>
<name>A0A4V3SG66_OPIFE</name>
<evidence type="ECO:0000313" key="1">
    <source>
        <dbReference type="EMBL" id="TGZ71164.1"/>
    </source>
</evidence>
<sequence length="290" mass="31973">MARIGKGLQMTLSWVPKQDGHISPRTVEAAEGVYVCRAKHFGEVMPGKLLHGECRAQICHSGREFNKPKYEVLCESGFGNEQCFSWASQQCGRVEPNAVVSGVARDGQPLYIARAFINNQWVVGSVDGLVYPDVTMAKCGSGYQMTLSWIPAECGTIPPNALDAGGKVYVCRAEHDGDILPGKLVESTHSAYVSANGKEYEKLVYDALCQTGVSCKHTFEWMKDADGKIPENSLVAGITVNREPLYVARMYVDGEYAVGKVRESHGCAYFPYKGKEIPADEYEVLVWMER</sequence>